<reference evidence="3" key="1">
    <citation type="submission" date="2023-06" db="EMBL/GenBank/DDBJ databases">
        <title>Survivors Of The Sea: Transcriptome response of Skeletonema marinoi to long-term dormancy.</title>
        <authorList>
            <person name="Pinder M.I.M."/>
            <person name="Kourtchenko O."/>
            <person name="Robertson E.K."/>
            <person name="Larsson T."/>
            <person name="Maumus F."/>
            <person name="Osuna-Cruz C.M."/>
            <person name="Vancaester E."/>
            <person name="Stenow R."/>
            <person name="Vandepoele K."/>
            <person name="Ploug H."/>
            <person name="Bruchert V."/>
            <person name="Godhe A."/>
            <person name="Topel M."/>
        </authorList>
    </citation>
    <scope>NUCLEOTIDE SEQUENCE</scope>
    <source>
        <strain evidence="3">R05AC</strain>
    </source>
</reference>
<dbReference type="SUPFAM" id="SSF48452">
    <property type="entry name" value="TPR-like"/>
    <property type="match status" value="1"/>
</dbReference>
<dbReference type="EMBL" id="JATAAI010000001">
    <property type="protein sequence ID" value="KAK1748154.1"/>
    <property type="molecule type" value="Genomic_DNA"/>
</dbReference>
<feature type="domain" description="Orc1-like AAA ATPase" evidence="2">
    <location>
        <begin position="378"/>
        <end position="569"/>
    </location>
</feature>
<evidence type="ECO:0000259" key="2">
    <source>
        <dbReference type="Pfam" id="PF13191"/>
    </source>
</evidence>
<dbReference type="PANTHER" id="PTHR43642:SF1">
    <property type="entry name" value="HYBRID SIGNAL TRANSDUCTION HISTIDINE KINASE G"/>
    <property type="match status" value="1"/>
</dbReference>
<feature type="compositionally biased region" description="Low complexity" evidence="1">
    <location>
        <begin position="287"/>
        <end position="297"/>
    </location>
</feature>
<feature type="region of interest" description="Disordered" evidence="1">
    <location>
        <begin position="275"/>
        <end position="297"/>
    </location>
</feature>
<keyword evidence="4" id="KW-1185">Reference proteome</keyword>
<organism evidence="3 4">
    <name type="scientific">Skeletonema marinoi</name>
    <dbReference type="NCBI Taxonomy" id="267567"/>
    <lineage>
        <taxon>Eukaryota</taxon>
        <taxon>Sar</taxon>
        <taxon>Stramenopiles</taxon>
        <taxon>Ochrophyta</taxon>
        <taxon>Bacillariophyta</taxon>
        <taxon>Coscinodiscophyceae</taxon>
        <taxon>Thalassiosirophycidae</taxon>
        <taxon>Thalassiosirales</taxon>
        <taxon>Skeletonemataceae</taxon>
        <taxon>Skeletonema</taxon>
        <taxon>Skeletonema marinoi-dohrnii complex</taxon>
    </lineage>
</organism>
<protein>
    <submittedName>
        <fullName evidence="3">AAA ATPase</fullName>
    </submittedName>
</protein>
<dbReference type="InterPro" id="IPR053159">
    <property type="entry name" value="Hybrid_Histidine_Kinase"/>
</dbReference>
<accession>A0AAD9DJ83</accession>
<evidence type="ECO:0000313" key="3">
    <source>
        <dbReference type="EMBL" id="KAK1748154.1"/>
    </source>
</evidence>
<proteinExistence type="predicted"/>
<dbReference type="PANTHER" id="PTHR43642">
    <property type="entry name" value="HYBRID SIGNAL TRANSDUCTION HISTIDINE KINASE G"/>
    <property type="match status" value="1"/>
</dbReference>
<evidence type="ECO:0000256" key="1">
    <source>
        <dbReference type="SAM" id="MobiDB-lite"/>
    </source>
</evidence>
<feature type="region of interest" description="Disordered" evidence="1">
    <location>
        <begin position="158"/>
        <end position="189"/>
    </location>
</feature>
<gene>
    <name evidence="3" type="ORF">QTG54_000093</name>
</gene>
<dbReference type="InterPro" id="IPR027417">
    <property type="entry name" value="P-loop_NTPase"/>
</dbReference>
<dbReference type="Gene3D" id="3.40.50.300">
    <property type="entry name" value="P-loop containing nucleotide triphosphate hydrolases"/>
    <property type="match status" value="1"/>
</dbReference>
<dbReference type="InterPro" id="IPR041664">
    <property type="entry name" value="AAA_16"/>
</dbReference>
<comment type="caution">
    <text evidence="3">The sequence shown here is derived from an EMBL/GenBank/DDBJ whole genome shotgun (WGS) entry which is preliminary data.</text>
</comment>
<dbReference type="InterPro" id="IPR011990">
    <property type="entry name" value="TPR-like_helical_dom_sf"/>
</dbReference>
<dbReference type="Proteomes" id="UP001224775">
    <property type="component" value="Unassembled WGS sequence"/>
</dbReference>
<evidence type="ECO:0000313" key="4">
    <source>
        <dbReference type="Proteomes" id="UP001224775"/>
    </source>
</evidence>
<dbReference type="Pfam" id="PF13191">
    <property type="entry name" value="AAA_16"/>
    <property type="match status" value="1"/>
</dbReference>
<name>A0AAD9DJ83_9STRA</name>
<dbReference type="SUPFAM" id="SSF52540">
    <property type="entry name" value="P-loop containing nucleoside triphosphate hydrolases"/>
    <property type="match status" value="1"/>
</dbReference>
<sequence length="1370" mass="152457">MATSTYHCIEDDDGTAAANSNDVAASTALAADYSGDGMIIGLNAWIDAAIETLKSSTASTGHNNQRNNVACSRQYLSCALKIAHSLADQLCAVDEKKKVTLSAGLDGDGEGGGISLDPSIINEIMAGPHQRRWQQRKYESLAHSIYVRCGANVLAQEEKKDDGSRATTLTSNDLEPLPLHPDESSEPNDLGILAQQLSSLLEGGSDHIIEYLKVRCATLREDLVRDMCIDDDARMVAIHSLGATFFQLFSGGKQVPEQVGTVGQSSVEMLGTEGADRLDHMSKKTQRSTQSSTVSSVEPLKSLGLPTALCDMISNMIDRTNEGATGDESYETVTDLRDDLRLMMDSPEVYLQDLDMNHASTVGLQMGSIGGKDGRTYFYGRELELATLKESYQRSVSSGCEVAMIYGSSGIGKSMLSNKFAEDVTSRRDGHIHDGGSGVFLSGSFDKLQQSQPFHAISSAFDEYCTLLSTRDESTVEMVSTALKRDLGDEISSLVTAMPSLRGILGNDCVCDQNDENSDGAVDAQKRLRYLFCQFVEIILACQEEPLILFLDDCQWIDAASVALLNQILMMPNKSASNKQRRFFFFGCCRDDEVNEEHPLTLMLSSLETFGTKTTNIMLTSMSKETVNEMVSTTLSLLPRLTRPLADILYHKTKGGPFFIKQLMIDLYKRRLLYPSLTHRRWVWESDNIRGMEIPDSVASFIMNSFHCLPPDVLSALSVLSCFGASVSISLIETLEAEIQTPLMAPLDTAVAESIVDKRKGAFYFLHDKLHEAAYGAIGSEQRCLHHFRYGLALGNVAVKERDDVLLITAVSQINHGGPQAVVDSEQGVAVASMNLDAGKKAMKMSDFFLAHSFFDHGISYLRRGHWEQQYDLSLELFNLAAKCALMNAEHDHLEILIQQIMHYAKCFEDKCQAISISITLHLLSGNVLEGVKITLSTLASLGEELSRSPWWVPQLVIDHITPSVIKQHWSKTEAKLAELSDETLLSYPVMVDPSKIMAMELLAQLYELVAFVGEHTKLPIFVSKMIQITLKHGMSPLSPLAFVQYGNYNVIIRRNYEVGYHYVKLGLTLMKQSPSRAHDCQIIFHSAYTRLHVEPMQTAGELFLDAFKAAMKSGATRYAMKCAYFYDAICFWSGANLEELARSMKETIKQMKFHKNLLMMSFFLQNVRMVLRMVGESAMPPQIGLMSASGDTHNEEDIADKIPAAMLGKHFNEFYEAYIFREFDKATDCADKFFSLHNLTKFSGSPMYHRIFEKVDSKGDESKVYIEKLAVLSSTWTLQNKTLLLQAEGQFSARNFEAAEKLYDDAIVSSKKHKFVNEEALANELAGHFYLDTGRKDKSVRYFSQAEEKYREWGAVAKANFCEWLVMDI</sequence>